<dbReference type="Pfam" id="PF04397">
    <property type="entry name" value="LytTR"/>
    <property type="match status" value="1"/>
</dbReference>
<dbReference type="RefSeq" id="WP_207327233.1">
    <property type="nucleotide sequence ID" value="NZ_JAFMYW010000001.1"/>
</dbReference>
<feature type="domain" description="HTH LytTR-type" evidence="1">
    <location>
        <begin position="21"/>
        <end position="115"/>
    </location>
</feature>
<name>A0ABS3JBF0_9BACT</name>
<reference evidence="2 3" key="1">
    <citation type="submission" date="2021-03" db="EMBL/GenBank/DDBJ databases">
        <title>Fibrella sp. HMF5405 genome sequencing and assembly.</title>
        <authorList>
            <person name="Kang H."/>
            <person name="Kim H."/>
            <person name="Bae S."/>
            <person name="Joh K."/>
        </authorList>
    </citation>
    <scope>NUCLEOTIDE SEQUENCE [LARGE SCALE GENOMIC DNA]</scope>
    <source>
        <strain evidence="2 3">HMF5405</strain>
    </source>
</reference>
<dbReference type="SMART" id="SM00850">
    <property type="entry name" value="LytTR"/>
    <property type="match status" value="1"/>
</dbReference>
<sequence>MSQISHKQDKGTIQVRIMKQGHRAFVPASQIEYLKSDSNYCYLHFTDKSTHLIASPMGGMLSKVGEGFIRLHSRYLCNSAHIREVDLRGLKVIMQSGAILPIATTRVNYLVPVLRQWAMGSVTNPPTQLW</sequence>
<dbReference type="InterPro" id="IPR007492">
    <property type="entry name" value="LytTR_DNA-bd_dom"/>
</dbReference>
<organism evidence="2 3">
    <name type="scientific">Fibrella forsythiae</name>
    <dbReference type="NCBI Taxonomy" id="2817061"/>
    <lineage>
        <taxon>Bacteria</taxon>
        <taxon>Pseudomonadati</taxon>
        <taxon>Bacteroidota</taxon>
        <taxon>Cytophagia</taxon>
        <taxon>Cytophagales</taxon>
        <taxon>Spirosomataceae</taxon>
        <taxon>Fibrella</taxon>
    </lineage>
</organism>
<evidence type="ECO:0000313" key="3">
    <source>
        <dbReference type="Proteomes" id="UP000664628"/>
    </source>
</evidence>
<comment type="caution">
    <text evidence="2">The sequence shown here is derived from an EMBL/GenBank/DDBJ whole genome shotgun (WGS) entry which is preliminary data.</text>
</comment>
<gene>
    <name evidence="2" type="ORF">J2I46_01900</name>
</gene>
<protein>
    <submittedName>
        <fullName evidence="2">LytTR family transcriptional regulator</fullName>
    </submittedName>
</protein>
<evidence type="ECO:0000313" key="2">
    <source>
        <dbReference type="EMBL" id="MBO0947317.1"/>
    </source>
</evidence>
<accession>A0ABS3JBF0</accession>
<proteinExistence type="predicted"/>
<evidence type="ECO:0000259" key="1">
    <source>
        <dbReference type="SMART" id="SM00850"/>
    </source>
</evidence>
<keyword evidence="3" id="KW-1185">Reference proteome</keyword>
<dbReference type="Gene3D" id="2.40.50.1020">
    <property type="entry name" value="LytTr DNA-binding domain"/>
    <property type="match status" value="1"/>
</dbReference>
<dbReference type="Proteomes" id="UP000664628">
    <property type="component" value="Unassembled WGS sequence"/>
</dbReference>
<dbReference type="EMBL" id="JAFMYW010000001">
    <property type="protein sequence ID" value="MBO0947317.1"/>
    <property type="molecule type" value="Genomic_DNA"/>
</dbReference>